<evidence type="ECO:0000256" key="4">
    <source>
        <dbReference type="SAM" id="MobiDB-lite"/>
    </source>
</evidence>
<dbReference type="STRING" id="1196081.A0A364KMS3"/>
<dbReference type="RefSeq" id="XP_040729375.1">
    <property type="nucleotide sequence ID" value="XM_040881534.1"/>
</dbReference>
<keyword evidence="7" id="KW-1185">Reference proteome</keyword>
<dbReference type="Proteomes" id="UP000249363">
    <property type="component" value="Unassembled WGS sequence"/>
</dbReference>
<dbReference type="PANTHER" id="PTHR11142">
    <property type="entry name" value="PSEUDOURIDYLATE SYNTHASE"/>
    <property type="match status" value="1"/>
</dbReference>
<dbReference type="Gene3D" id="3.30.70.580">
    <property type="entry name" value="Pseudouridine synthase I, catalytic domain, N-terminal subdomain"/>
    <property type="match status" value="1"/>
</dbReference>
<dbReference type="OrthoDB" id="25767at2759"/>
<evidence type="ECO:0000256" key="3">
    <source>
        <dbReference type="ARBA" id="ARBA00023235"/>
    </source>
</evidence>
<dbReference type="PANTHER" id="PTHR11142:SF5">
    <property type="entry name" value="TRNA PSEUDOURIDINE(38_39) SYNTHASE"/>
    <property type="match status" value="1"/>
</dbReference>
<dbReference type="EMBL" id="MIKG01000001">
    <property type="protein sequence ID" value="RAO64858.1"/>
    <property type="molecule type" value="Genomic_DNA"/>
</dbReference>
<dbReference type="InterPro" id="IPR020103">
    <property type="entry name" value="PsdUridine_synth_cat_dom_sf"/>
</dbReference>
<dbReference type="InterPro" id="IPR001406">
    <property type="entry name" value="PsdUridine_synth_TruA"/>
</dbReference>
<proteinExistence type="inferred from homology"/>
<dbReference type="GO" id="GO:0009982">
    <property type="term" value="F:pseudouridine synthase activity"/>
    <property type="evidence" value="ECO:0007669"/>
    <property type="project" value="InterPro"/>
</dbReference>
<dbReference type="SUPFAM" id="SSF55120">
    <property type="entry name" value="Pseudouridine synthase"/>
    <property type="match status" value="1"/>
</dbReference>
<evidence type="ECO:0000313" key="6">
    <source>
        <dbReference type="EMBL" id="RAO64858.1"/>
    </source>
</evidence>
<dbReference type="InterPro" id="IPR020097">
    <property type="entry name" value="PsdUridine_synth_TruA_a/b_dom"/>
</dbReference>
<comment type="caution">
    <text evidence="6">The sequence shown here is derived from an EMBL/GenBank/DDBJ whole genome shotgun (WGS) entry which is preliminary data.</text>
</comment>
<dbReference type="GO" id="GO:1990481">
    <property type="term" value="P:mRNA pseudouridine synthesis"/>
    <property type="evidence" value="ECO:0007669"/>
    <property type="project" value="TreeGrafter"/>
</dbReference>
<dbReference type="InterPro" id="IPR020094">
    <property type="entry name" value="TruA/RsuA/RluB/E/F_N"/>
</dbReference>
<reference evidence="6 7" key="1">
    <citation type="journal article" date="2017" name="Biotechnol. Biofuels">
        <title>Differential beta-glucosidase expression as a function of carbon source availability in Talaromyces amestolkiae: a genomic and proteomic approach.</title>
        <authorList>
            <person name="de Eugenio L.I."/>
            <person name="Mendez-Liter J.A."/>
            <person name="Nieto-Dominguez M."/>
            <person name="Alonso L."/>
            <person name="Gil-Munoz J."/>
            <person name="Barriuso J."/>
            <person name="Prieto A."/>
            <person name="Martinez M.J."/>
        </authorList>
    </citation>
    <scope>NUCLEOTIDE SEQUENCE [LARGE SCALE GENOMIC DNA]</scope>
    <source>
        <strain evidence="6 7">CIB</strain>
    </source>
</reference>
<dbReference type="HAMAP" id="MF_00171">
    <property type="entry name" value="TruA"/>
    <property type="match status" value="1"/>
</dbReference>
<dbReference type="Gene3D" id="3.30.70.660">
    <property type="entry name" value="Pseudouridine synthase I, catalytic domain, C-terminal subdomain"/>
    <property type="match status" value="1"/>
</dbReference>
<evidence type="ECO:0000256" key="2">
    <source>
        <dbReference type="ARBA" id="ARBA00022694"/>
    </source>
</evidence>
<protein>
    <recommendedName>
        <fullName evidence="5">Pseudouridine synthase I TruA alpha/beta domain-containing protein</fullName>
    </recommendedName>
</protein>
<feature type="region of interest" description="Disordered" evidence="4">
    <location>
        <begin position="55"/>
        <end position="86"/>
    </location>
</feature>
<organism evidence="6 7">
    <name type="scientific">Talaromyces amestolkiae</name>
    <dbReference type="NCBI Taxonomy" id="1196081"/>
    <lineage>
        <taxon>Eukaryota</taxon>
        <taxon>Fungi</taxon>
        <taxon>Dikarya</taxon>
        <taxon>Ascomycota</taxon>
        <taxon>Pezizomycotina</taxon>
        <taxon>Eurotiomycetes</taxon>
        <taxon>Eurotiomycetidae</taxon>
        <taxon>Eurotiales</taxon>
        <taxon>Trichocomaceae</taxon>
        <taxon>Talaromyces</taxon>
        <taxon>Talaromyces sect. Talaromyces</taxon>
    </lineage>
</organism>
<feature type="compositionally biased region" description="Acidic residues" evidence="4">
    <location>
        <begin position="237"/>
        <end position="250"/>
    </location>
</feature>
<dbReference type="InterPro" id="IPR020095">
    <property type="entry name" value="PsdUridine_synth_TruA_C"/>
</dbReference>
<gene>
    <name evidence="6" type="ORF">BHQ10_000870</name>
</gene>
<name>A0A364KMS3_TALAM</name>
<keyword evidence="3" id="KW-0413">Isomerase</keyword>
<dbReference type="GO" id="GO:0005634">
    <property type="term" value="C:nucleus"/>
    <property type="evidence" value="ECO:0007669"/>
    <property type="project" value="TreeGrafter"/>
</dbReference>
<keyword evidence="2" id="KW-0819">tRNA processing</keyword>
<dbReference type="GO" id="GO:0031119">
    <property type="term" value="P:tRNA pseudouridine synthesis"/>
    <property type="evidence" value="ECO:0007669"/>
    <property type="project" value="TreeGrafter"/>
</dbReference>
<accession>A0A364KMS3</accession>
<evidence type="ECO:0000259" key="5">
    <source>
        <dbReference type="Pfam" id="PF01416"/>
    </source>
</evidence>
<comment type="similarity">
    <text evidence="1">Belongs to the tRNA pseudouridine synthase TruA family.</text>
</comment>
<sequence length="629" mass="70484">MSALQEPKPGPGQGQDYSTWSTSSLVERIMELERQLNAQTNEFGAVPQTIPKSAEATAKAAIKPQFQDITPVRSPSPEGANTPKKQFREMDPSKYHTRHIALKFAYLGQRYNGFEHANGNTTPLPTIEEEIWKALRKTRLIFPTTTSPMELNLDKQDRTQPFDLSWDGCQYSKCGRTDRGVSAFGQVIGIRVRSARPKRKVETATSTTVTSTTAGETTVQQVDVEASIVDSTKDDAEPSPDVETQEVDEDNGWDDIRDELPYIQILNGVLPQDIRILAWCPNPGPDFDARFSCRERQYRYFFTQPAFNPIPGELGFRRSAAHHRGIAKKELRDGWLDIEAMREACKHYVGRHDFRNFCRVDTSKQIDNFERIIYRASIDLVDPSKNPLGYVGSKEFQPTRNPVHSANGSNANEEQPSTPLVYTFTLHGSAFLWHQVRHMVAVLFLVGQGVESPSIVPELLDISKNPCKPTYEMASDAPLVLWDCIFPDEESGSREDSLNWVYCGDPRQGNPSSGKGDGKFGFGGLMDTLWQTWRQRKIDEILAGSLLDLAAGQGSPSFIQNELPAKPFKSQKIFFGGDEGKLGGVYVPVMQKGRTATVEVQNARYLASRERRAERLKLEGKDKTSSIQV</sequence>
<feature type="region of interest" description="Disordered" evidence="4">
    <location>
        <begin position="1"/>
        <end position="22"/>
    </location>
</feature>
<dbReference type="GO" id="GO:0005737">
    <property type="term" value="C:cytoplasm"/>
    <property type="evidence" value="ECO:0007669"/>
    <property type="project" value="TreeGrafter"/>
</dbReference>
<feature type="region of interest" description="Disordered" evidence="4">
    <location>
        <begin position="229"/>
        <end position="250"/>
    </location>
</feature>
<dbReference type="GO" id="GO:0003723">
    <property type="term" value="F:RNA binding"/>
    <property type="evidence" value="ECO:0007669"/>
    <property type="project" value="InterPro"/>
</dbReference>
<dbReference type="GeneID" id="63790087"/>
<evidence type="ECO:0000256" key="1">
    <source>
        <dbReference type="ARBA" id="ARBA00009375"/>
    </source>
</evidence>
<evidence type="ECO:0000313" key="7">
    <source>
        <dbReference type="Proteomes" id="UP000249363"/>
    </source>
</evidence>
<feature type="domain" description="Pseudouridine synthase I TruA alpha/beta" evidence="5">
    <location>
        <begin position="344"/>
        <end position="487"/>
    </location>
</feature>
<dbReference type="AlphaFoldDB" id="A0A364KMS3"/>
<dbReference type="Pfam" id="PF01416">
    <property type="entry name" value="PseudoU_synth_1"/>
    <property type="match status" value="1"/>
</dbReference>